<evidence type="ECO:0000256" key="1">
    <source>
        <dbReference type="SAM" id="Phobius"/>
    </source>
</evidence>
<proteinExistence type="predicted"/>
<dbReference type="Proteomes" id="UP000552864">
    <property type="component" value="Unassembled WGS sequence"/>
</dbReference>
<evidence type="ECO:0000313" key="2">
    <source>
        <dbReference type="EMBL" id="NLR83006.1"/>
    </source>
</evidence>
<sequence>MDALERRKRLKHYFYKLRLGKPLSWFAIFLFFNYISGKQLIGLNRLAFIGLIISLSIIVYRLIRHYTRPDDAAVDAWQKEDIDKLIQQSYHKLGITKEDEVSEPLLITSPVYWHVRGIDIKEVALRKGKDNFLRFSVYQITIFHLHENILGSYICHYNFLRGAFLNEITNEYHYKDIVSVSTQETSSNYHLPDGQKLIHAQEFRLSVSSGESIKVIINPYEIGKNENAELPPTGADRAVSVIRNMLRTKKV</sequence>
<dbReference type="EMBL" id="JABAHZ010000016">
    <property type="protein sequence ID" value="NLR83006.1"/>
    <property type="molecule type" value="Genomic_DNA"/>
</dbReference>
<comment type="caution">
    <text evidence="2">The sequence shown here is derived from an EMBL/GenBank/DDBJ whole genome shotgun (WGS) entry which is preliminary data.</text>
</comment>
<keyword evidence="1" id="KW-0472">Membrane</keyword>
<feature type="transmembrane region" description="Helical" evidence="1">
    <location>
        <begin position="20"/>
        <end position="37"/>
    </location>
</feature>
<evidence type="ECO:0000313" key="3">
    <source>
        <dbReference type="Proteomes" id="UP000552864"/>
    </source>
</evidence>
<feature type="transmembrane region" description="Helical" evidence="1">
    <location>
        <begin position="43"/>
        <end position="63"/>
    </location>
</feature>
<organism evidence="2 3">
    <name type="scientific">Chitinophaga eiseniae</name>
    <dbReference type="NCBI Taxonomy" id="634771"/>
    <lineage>
        <taxon>Bacteria</taxon>
        <taxon>Pseudomonadati</taxon>
        <taxon>Bacteroidota</taxon>
        <taxon>Chitinophagia</taxon>
        <taxon>Chitinophagales</taxon>
        <taxon>Chitinophagaceae</taxon>
        <taxon>Chitinophaga</taxon>
    </lineage>
</organism>
<keyword evidence="1" id="KW-1133">Transmembrane helix</keyword>
<gene>
    <name evidence="2" type="ORF">HGH91_30615</name>
</gene>
<reference evidence="2 3" key="1">
    <citation type="submission" date="2020-04" db="EMBL/GenBank/DDBJ databases">
        <authorList>
            <person name="Yin C."/>
        </authorList>
    </citation>
    <scope>NUCLEOTIDE SEQUENCE [LARGE SCALE GENOMIC DNA]</scope>
    <source>
        <strain evidence="2 3">Ak56</strain>
    </source>
</reference>
<name>A0A847SWV0_9BACT</name>
<accession>A0A847SWV0</accession>
<keyword evidence="3" id="KW-1185">Reference proteome</keyword>
<dbReference type="RefSeq" id="WP_168743051.1">
    <property type="nucleotide sequence ID" value="NZ_JABAHZ010000016.1"/>
</dbReference>
<dbReference type="AlphaFoldDB" id="A0A847SWV0"/>
<protein>
    <submittedName>
        <fullName evidence="2">Uncharacterized protein</fullName>
    </submittedName>
</protein>
<keyword evidence="1" id="KW-0812">Transmembrane</keyword>